<comment type="caution">
    <text evidence="2">The sequence shown here is derived from an EMBL/GenBank/DDBJ whole genome shotgun (WGS) entry which is preliminary data.</text>
</comment>
<evidence type="ECO:0000313" key="2">
    <source>
        <dbReference type="EMBL" id="CAF4337598.1"/>
    </source>
</evidence>
<evidence type="ECO:0000313" key="3">
    <source>
        <dbReference type="Proteomes" id="UP000663862"/>
    </source>
</evidence>
<feature type="transmembrane region" description="Helical" evidence="1">
    <location>
        <begin position="34"/>
        <end position="55"/>
    </location>
</feature>
<keyword evidence="1" id="KW-0472">Membrane</keyword>
<gene>
    <name evidence="2" type="ORF">TSG867_LOCUS8648</name>
</gene>
<reference evidence="2" key="1">
    <citation type="submission" date="2021-02" db="EMBL/GenBank/DDBJ databases">
        <authorList>
            <person name="Nowell W R."/>
        </authorList>
    </citation>
    <scope>NUCLEOTIDE SEQUENCE</scope>
</reference>
<keyword evidence="1" id="KW-1133">Transmembrane helix</keyword>
<keyword evidence="1" id="KW-0812">Transmembrane</keyword>
<name>A0A820K859_9BILA</name>
<accession>A0A820K859</accession>
<evidence type="ECO:0000256" key="1">
    <source>
        <dbReference type="SAM" id="Phobius"/>
    </source>
</evidence>
<protein>
    <submittedName>
        <fullName evidence="2">Uncharacterized protein</fullName>
    </submittedName>
</protein>
<proteinExistence type="predicted"/>
<sequence length="144" mass="16748">MNAIVTCGDLHFDYSRFTCGYTCAVREKHLATTYIWLDTFSPMLLTIVSSILLPIRFVIQKKSLQRLQWYRARKMIMQAVLVAGAYIICWLSYTIVLQSKCIFIFHICILCYAIVDAISRSIYHTGMVEYRNDKSNKSLFYSTT</sequence>
<dbReference type="EMBL" id="CAJOBQ010000360">
    <property type="protein sequence ID" value="CAF4337598.1"/>
    <property type="molecule type" value="Genomic_DNA"/>
</dbReference>
<dbReference type="AlphaFoldDB" id="A0A820K859"/>
<feature type="transmembrane region" description="Helical" evidence="1">
    <location>
        <begin position="102"/>
        <end position="123"/>
    </location>
</feature>
<organism evidence="2 3">
    <name type="scientific">Rotaria socialis</name>
    <dbReference type="NCBI Taxonomy" id="392032"/>
    <lineage>
        <taxon>Eukaryota</taxon>
        <taxon>Metazoa</taxon>
        <taxon>Spiralia</taxon>
        <taxon>Gnathifera</taxon>
        <taxon>Rotifera</taxon>
        <taxon>Eurotatoria</taxon>
        <taxon>Bdelloidea</taxon>
        <taxon>Philodinida</taxon>
        <taxon>Philodinidae</taxon>
        <taxon>Rotaria</taxon>
    </lineage>
</organism>
<dbReference type="Proteomes" id="UP000663862">
    <property type="component" value="Unassembled WGS sequence"/>
</dbReference>
<feature type="transmembrane region" description="Helical" evidence="1">
    <location>
        <begin position="76"/>
        <end position="96"/>
    </location>
</feature>